<dbReference type="EMBL" id="BONU01000010">
    <property type="protein sequence ID" value="GIG73591.1"/>
    <property type="molecule type" value="Genomic_DNA"/>
</dbReference>
<comment type="similarity">
    <text evidence="1">Belongs to the NAD(P)-dependent epimerase/dehydratase family.</text>
</comment>
<proteinExistence type="inferred from homology"/>
<protein>
    <submittedName>
        <fullName evidence="3">UDP-glucose 4-epimerase</fullName>
    </submittedName>
</protein>
<dbReference type="InterPro" id="IPR036291">
    <property type="entry name" value="NAD(P)-bd_dom_sf"/>
</dbReference>
<keyword evidence="4" id="KW-1185">Reference proteome</keyword>
<gene>
    <name evidence="3" type="ORF">Pfl04_19950</name>
</gene>
<feature type="domain" description="NAD-dependent epimerase/dehydratase" evidence="2">
    <location>
        <begin position="5"/>
        <end position="224"/>
    </location>
</feature>
<dbReference type="Pfam" id="PF01370">
    <property type="entry name" value="Epimerase"/>
    <property type="match status" value="1"/>
</dbReference>
<dbReference type="Gene3D" id="3.40.50.720">
    <property type="entry name" value="NAD(P)-binding Rossmann-like Domain"/>
    <property type="match status" value="1"/>
</dbReference>
<comment type="caution">
    <text evidence="3">The sequence shown here is derived from an EMBL/GenBank/DDBJ whole genome shotgun (WGS) entry which is preliminary data.</text>
</comment>
<name>A0A8J3PKP3_9ACTN</name>
<dbReference type="Proteomes" id="UP000653674">
    <property type="component" value="Unassembled WGS sequence"/>
</dbReference>
<dbReference type="SUPFAM" id="SSF51735">
    <property type="entry name" value="NAD(P)-binding Rossmann-fold domains"/>
    <property type="match status" value="1"/>
</dbReference>
<organism evidence="3 4">
    <name type="scientific">Planosporangium flavigriseum</name>
    <dbReference type="NCBI Taxonomy" id="373681"/>
    <lineage>
        <taxon>Bacteria</taxon>
        <taxon>Bacillati</taxon>
        <taxon>Actinomycetota</taxon>
        <taxon>Actinomycetes</taxon>
        <taxon>Micromonosporales</taxon>
        <taxon>Micromonosporaceae</taxon>
        <taxon>Planosporangium</taxon>
    </lineage>
</organism>
<dbReference type="RefSeq" id="WP_168077616.1">
    <property type="nucleotide sequence ID" value="NZ_BAAAQJ010000003.1"/>
</dbReference>
<reference evidence="3" key="1">
    <citation type="submission" date="2021-01" db="EMBL/GenBank/DDBJ databases">
        <title>Whole genome shotgun sequence of Planosporangium flavigriseum NBRC 105377.</title>
        <authorList>
            <person name="Komaki H."/>
            <person name="Tamura T."/>
        </authorList>
    </citation>
    <scope>NUCLEOTIDE SEQUENCE</scope>
    <source>
        <strain evidence="3">NBRC 105377</strain>
    </source>
</reference>
<evidence type="ECO:0000256" key="1">
    <source>
        <dbReference type="ARBA" id="ARBA00007637"/>
    </source>
</evidence>
<dbReference type="InterPro" id="IPR001509">
    <property type="entry name" value="Epimerase_deHydtase"/>
</dbReference>
<evidence type="ECO:0000259" key="2">
    <source>
        <dbReference type="Pfam" id="PF01370"/>
    </source>
</evidence>
<evidence type="ECO:0000313" key="4">
    <source>
        <dbReference type="Proteomes" id="UP000653674"/>
    </source>
</evidence>
<dbReference type="PANTHER" id="PTHR43000">
    <property type="entry name" value="DTDP-D-GLUCOSE 4,6-DEHYDRATASE-RELATED"/>
    <property type="match status" value="1"/>
</dbReference>
<evidence type="ECO:0000313" key="3">
    <source>
        <dbReference type="EMBL" id="GIG73591.1"/>
    </source>
</evidence>
<accession>A0A8J3PKP3</accession>
<sequence>MTRRALVTGAAGFIGSHLVDALLIRGFQVVALDRRNDTDNLADARRYRQFTFAHADLTRDDPGEWVAGCDTVFHFAAPPEDALTDHLTATSRLLDACEAAGVRRFVYASCASVYGTPGPNRETDPLAPTTAHGQAIQISEQLCLCRGIPTGATMSVAALRYGEVYGPRQHPTALIPRIMRAARTKTPIDLYGDAGHRQPLYVSDAVRAALAAATVEVREAAVNVAGSHTVDLDELVAIVRTVTGLPVPVSGDHQRSDHAGTTVDLFNACFLLGFRPRISLPDGLRRYGMVTADPAKRNASRRRRNAPRWG</sequence>
<dbReference type="AlphaFoldDB" id="A0A8J3PKP3"/>